<protein>
    <submittedName>
        <fullName evidence="1">Uncharacterized protein</fullName>
    </submittedName>
</protein>
<organism evidence="1 2">
    <name type="scientific">Eumeta variegata</name>
    <name type="common">Bagworm moth</name>
    <name type="synonym">Eumeta japonica</name>
    <dbReference type="NCBI Taxonomy" id="151549"/>
    <lineage>
        <taxon>Eukaryota</taxon>
        <taxon>Metazoa</taxon>
        <taxon>Ecdysozoa</taxon>
        <taxon>Arthropoda</taxon>
        <taxon>Hexapoda</taxon>
        <taxon>Insecta</taxon>
        <taxon>Pterygota</taxon>
        <taxon>Neoptera</taxon>
        <taxon>Endopterygota</taxon>
        <taxon>Lepidoptera</taxon>
        <taxon>Glossata</taxon>
        <taxon>Ditrysia</taxon>
        <taxon>Tineoidea</taxon>
        <taxon>Psychidae</taxon>
        <taxon>Oiketicinae</taxon>
        <taxon>Eumeta</taxon>
    </lineage>
</organism>
<accession>A0A4C1Z3M3</accession>
<dbReference type="Proteomes" id="UP000299102">
    <property type="component" value="Unassembled WGS sequence"/>
</dbReference>
<evidence type="ECO:0000313" key="1">
    <source>
        <dbReference type="EMBL" id="GBP82180.1"/>
    </source>
</evidence>
<evidence type="ECO:0000313" key="2">
    <source>
        <dbReference type="Proteomes" id="UP000299102"/>
    </source>
</evidence>
<dbReference type="AlphaFoldDB" id="A0A4C1Z3M3"/>
<dbReference type="EMBL" id="BGZK01001552">
    <property type="protein sequence ID" value="GBP82180.1"/>
    <property type="molecule type" value="Genomic_DNA"/>
</dbReference>
<sequence>MRAHKPSLSRSGRLQRLPHMIQCLPSQSRKSHQYVAGFMDGNRLSDGEESEVMEELWGRWSGKCNNEEVGYRDSHLQEEKKKRELLL</sequence>
<gene>
    <name evidence="1" type="ORF">EVAR_60290_1</name>
</gene>
<keyword evidence="2" id="KW-1185">Reference proteome</keyword>
<reference evidence="1 2" key="1">
    <citation type="journal article" date="2019" name="Commun. Biol.">
        <title>The bagworm genome reveals a unique fibroin gene that provides high tensile strength.</title>
        <authorList>
            <person name="Kono N."/>
            <person name="Nakamura H."/>
            <person name="Ohtoshi R."/>
            <person name="Tomita M."/>
            <person name="Numata K."/>
            <person name="Arakawa K."/>
        </authorList>
    </citation>
    <scope>NUCLEOTIDE SEQUENCE [LARGE SCALE GENOMIC DNA]</scope>
</reference>
<proteinExistence type="predicted"/>
<name>A0A4C1Z3M3_EUMVA</name>
<comment type="caution">
    <text evidence="1">The sequence shown here is derived from an EMBL/GenBank/DDBJ whole genome shotgun (WGS) entry which is preliminary data.</text>
</comment>